<protein>
    <submittedName>
        <fullName evidence="1">Uncharacterized protein</fullName>
    </submittedName>
</protein>
<dbReference type="RefSeq" id="WP_324766246.1">
    <property type="nucleotide sequence ID" value="NZ_JAOZYB010000010.1"/>
</dbReference>
<dbReference type="EMBL" id="JAOZYB010000010">
    <property type="protein sequence ID" value="MEB3959261.1"/>
    <property type="molecule type" value="Genomic_DNA"/>
</dbReference>
<keyword evidence="2" id="KW-1185">Reference proteome</keyword>
<name>A0ABU6C3F8_9ACTN</name>
<organism evidence="1 2">
    <name type="scientific">Streptomyces kunmingensis</name>
    <dbReference type="NCBI Taxonomy" id="68225"/>
    <lineage>
        <taxon>Bacteria</taxon>
        <taxon>Bacillati</taxon>
        <taxon>Actinomycetota</taxon>
        <taxon>Actinomycetes</taxon>
        <taxon>Kitasatosporales</taxon>
        <taxon>Streptomycetaceae</taxon>
        <taxon>Streptomyces</taxon>
    </lineage>
</organism>
<feature type="non-terminal residue" evidence="1">
    <location>
        <position position="1"/>
    </location>
</feature>
<evidence type="ECO:0000313" key="2">
    <source>
        <dbReference type="Proteomes" id="UP001352223"/>
    </source>
</evidence>
<reference evidence="1 2" key="1">
    <citation type="submission" date="2022-10" db="EMBL/GenBank/DDBJ databases">
        <authorList>
            <person name="Xie J."/>
            <person name="Shen N."/>
        </authorList>
    </citation>
    <scope>NUCLEOTIDE SEQUENCE [LARGE SCALE GENOMIC DNA]</scope>
    <source>
        <strain evidence="1 2">DSM 41681</strain>
    </source>
</reference>
<proteinExistence type="predicted"/>
<evidence type="ECO:0000313" key="1">
    <source>
        <dbReference type="EMBL" id="MEB3959261.1"/>
    </source>
</evidence>
<sequence>LASLRDAGSAMLRIADGSDRSAIRPGRSTLRADLKSRWLRAGVDLVTEGCFHPAKKYGISENSPPLLSGLPLMEQPVCVILFIQLFYVLRIDL</sequence>
<dbReference type="Proteomes" id="UP001352223">
    <property type="component" value="Unassembled WGS sequence"/>
</dbReference>
<accession>A0ABU6C3F8</accession>
<gene>
    <name evidence="1" type="ORF">OKJ48_03200</name>
</gene>
<comment type="caution">
    <text evidence="1">The sequence shown here is derived from an EMBL/GenBank/DDBJ whole genome shotgun (WGS) entry which is preliminary data.</text>
</comment>